<proteinExistence type="predicted"/>
<name>A0AAD7R7C0_9TELE</name>
<dbReference type="Proteomes" id="UP001221898">
    <property type="component" value="Unassembled WGS sequence"/>
</dbReference>
<sequence length="201" mass="21910">MRGDAKTAAAGETARGLQHQALQRSCAPRRNHPPLAETVGETENNPGTLKPAGPPRLAPRPPSGPKHSELLLDSDKSPPHPPSNPPTVPHCPERRRGAAPVRGVCRAHGGRHHLHSVVFHTRDRPQISHALLSAVEPDTRPEPRQAGRLTPEQQGTTAFPQHKPADRGHPTTLPFARIETTSLDFANHARLRSSFEFLSFD</sequence>
<evidence type="ECO:0000313" key="3">
    <source>
        <dbReference type="Proteomes" id="UP001221898"/>
    </source>
</evidence>
<feature type="compositionally biased region" description="Basic and acidic residues" evidence="1">
    <location>
        <begin position="66"/>
        <end position="78"/>
    </location>
</feature>
<organism evidence="2 3">
    <name type="scientific">Aldrovandia affinis</name>
    <dbReference type="NCBI Taxonomy" id="143900"/>
    <lineage>
        <taxon>Eukaryota</taxon>
        <taxon>Metazoa</taxon>
        <taxon>Chordata</taxon>
        <taxon>Craniata</taxon>
        <taxon>Vertebrata</taxon>
        <taxon>Euteleostomi</taxon>
        <taxon>Actinopterygii</taxon>
        <taxon>Neopterygii</taxon>
        <taxon>Teleostei</taxon>
        <taxon>Notacanthiformes</taxon>
        <taxon>Halosauridae</taxon>
        <taxon>Aldrovandia</taxon>
    </lineage>
</organism>
<evidence type="ECO:0000256" key="1">
    <source>
        <dbReference type="SAM" id="MobiDB-lite"/>
    </source>
</evidence>
<feature type="compositionally biased region" description="Pro residues" evidence="1">
    <location>
        <begin position="52"/>
        <end position="64"/>
    </location>
</feature>
<feature type="region of interest" description="Disordered" evidence="1">
    <location>
        <begin position="1"/>
        <end position="95"/>
    </location>
</feature>
<feature type="compositionally biased region" description="Pro residues" evidence="1">
    <location>
        <begin position="79"/>
        <end position="89"/>
    </location>
</feature>
<accession>A0AAD7R7C0</accession>
<comment type="caution">
    <text evidence="2">The sequence shown here is derived from an EMBL/GenBank/DDBJ whole genome shotgun (WGS) entry which is preliminary data.</text>
</comment>
<reference evidence="2" key="1">
    <citation type="journal article" date="2023" name="Science">
        <title>Genome structures resolve the early diversification of teleost fishes.</title>
        <authorList>
            <person name="Parey E."/>
            <person name="Louis A."/>
            <person name="Montfort J."/>
            <person name="Bouchez O."/>
            <person name="Roques C."/>
            <person name="Iampietro C."/>
            <person name="Lluch J."/>
            <person name="Castinel A."/>
            <person name="Donnadieu C."/>
            <person name="Desvignes T."/>
            <person name="Floi Bucao C."/>
            <person name="Jouanno E."/>
            <person name="Wen M."/>
            <person name="Mejri S."/>
            <person name="Dirks R."/>
            <person name="Jansen H."/>
            <person name="Henkel C."/>
            <person name="Chen W.J."/>
            <person name="Zahm M."/>
            <person name="Cabau C."/>
            <person name="Klopp C."/>
            <person name="Thompson A.W."/>
            <person name="Robinson-Rechavi M."/>
            <person name="Braasch I."/>
            <person name="Lecointre G."/>
            <person name="Bobe J."/>
            <person name="Postlethwait J.H."/>
            <person name="Berthelot C."/>
            <person name="Roest Crollius H."/>
            <person name="Guiguen Y."/>
        </authorList>
    </citation>
    <scope>NUCLEOTIDE SEQUENCE</scope>
    <source>
        <strain evidence="2">NC1722</strain>
    </source>
</reference>
<keyword evidence="3" id="KW-1185">Reference proteome</keyword>
<protein>
    <submittedName>
        <fullName evidence="2">Uncharacterized protein</fullName>
    </submittedName>
</protein>
<evidence type="ECO:0000313" key="2">
    <source>
        <dbReference type="EMBL" id="KAJ8367424.1"/>
    </source>
</evidence>
<gene>
    <name evidence="2" type="ORF">AAFF_G00318040</name>
</gene>
<dbReference type="EMBL" id="JAINUG010000478">
    <property type="protein sequence ID" value="KAJ8367424.1"/>
    <property type="molecule type" value="Genomic_DNA"/>
</dbReference>
<feature type="region of interest" description="Disordered" evidence="1">
    <location>
        <begin position="133"/>
        <end position="172"/>
    </location>
</feature>
<dbReference type="AlphaFoldDB" id="A0AAD7R7C0"/>